<evidence type="ECO:0000256" key="5">
    <source>
        <dbReference type="SAM" id="MobiDB-lite"/>
    </source>
</evidence>
<dbReference type="Pfam" id="PF00067">
    <property type="entry name" value="p450"/>
    <property type="match status" value="2"/>
</dbReference>
<gene>
    <name evidence="6" type="ORF">B0H64DRAFT_476698</name>
</gene>
<dbReference type="GO" id="GO:0020037">
    <property type="term" value="F:heme binding"/>
    <property type="evidence" value="ECO:0007669"/>
    <property type="project" value="InterPro"/>
</dbReference>
<dbReference type="SUPFAM" id="SSF48264">
    <property type="entry name" value="Cytochrome P450"/>
    <property type="match status" value="1"/>
</dbReference>
<reference evidence="6" key="2">
    <citation type="submission" date="2023-06" db="EMBL/GenBank/DDBJ databases">
        <authorList>
            <consortium name="Lawrence Berkeley National Laboratory"/>
            <person name="Haridas S."/>
            <person name="Hensen N."/>
            <person name="Bonometti L."/>
            <person name="Westerberg I."/>
            <person name="Brannstrom I.O."/>
            <person name="Guillou S."/>
            <person name="Cros-Aarteil S."/>
            <person name="Calhoun S."/>
            <person name="Kuo A."/>
            <person name="Mondo S."/>
            <person name="Pangilinan J."/>
            <person name="Riley R."/>
            <person name="Labutti K."/>
            <person name="Andreopoulos B."/>
            <person name="Lipzen A."/>
            <person name="Chen C."/>
            <person name="Yanf M."/>
            <person name="Daum C."/>
            <person name="Ng V."/>
            <person name="Clum A."/>
            <person name="Steindorff A."/>
            <person name="Ohm R."/>
            <person name="Martin F."/>
            <person name="Silar P."/>
            <person name="Natvig D."/>
            <person name="Lalanne C."/>
            <person name="Gautier V."/>
            <person name="Ament-Velasquez S.L."/>
            <person name="Kruys A."/>
            <person name="Hutchinson M.I."/>
            <person name="Powell A.J."/>
            <person name="Barry K."/>
            <person name="Miller A.N."/>
            <person name="Grigoriev I.V."/>
            <person name="Debuchy R."/>
            <person name="Gladieux P."/>
            <person name="Thoren M.H."/>
            <person name="Johannesson H."/>
        </authorList>
    </citation>
    <scope>NUCLEOTIDE SEQUENCE</scope>
    <source>
        <strain evidence="6">CBS 168.71</strain>
    </source>
</reference>
<dbReference type="GO" id="GO:0005506">
    <property type="term" value="F:iron ion binding"/>
    <property type="evidence" value="ECO:0007669"/>
    <property type="project" value="InterPro"/>
</dbReference>
<dbReference type="RefSeq" id="XP_062656625.1">
    <property type="nucleotide sequence ID" value="XM_062808164.1"/>
</dbReference>
<keyword evidence="7" id="KW-1185">Reference proteome</keyword>
<dbReference type="PANTHER" id="PTHR24304:SF2">
    <property type="entry name" value="24-HYDROXYCHOLESTEROL 7-ALPHA-HYDROXYLASE"/>
    <property type="match status" value="1"/>
</dbReference>
<evidence type="ECO:0000256" key="3">
    <source>
        <dbReference type="ARBA" id="ARBA00022723"/>
    </source>
</evidence>
<sequence length="598" mass="66960">MSAADAFHTIQAPDPDVVHIQVSRSIGSWAFDRAQFVAWAALGAIIINYVVQVSRFHSIQRTASKEEPQTPPRYPSLIPWLGHALPFAFDNMRFMDRVASYKQKFTSCLVTICGIDLYILQDSDTVAHMRHESSVGHVVQVYTYTMKWFFGLSDVGVKAYLRDETGPDRKPHPNSDPSFPAHNRIYNITYQGFLTGLSGPNLAHATQRFTQLITSNLEKQSLSREWTTHDDLGYFFQELVSKSILEALFGPAFLKLNPTFNDDLWAFDRDIPWLARCLPSFILPGAYRRRASVAAQVKRWHQNARENFTESSIGADGDADPYWGSELMRHRHKKLPAVDGFDDDCMVAADLGFIWASVSNATPTASWVTAHLFEDESLRDRARADVARLGTLDPKTLSQSSPVLSSVFAETLRLHSTMYSMLTARGADAKLGKWRLPQGQIGVVNTGLSHMDEEVWNTRDGKHPLASFWADRFLVYPDDPTSGPLNQNRRRYATSPAAKPKTEEGQEYASSVAADAGGPTFSLDGLEGAWIPYGAGRHACPGRVMSKQMVIYTCALMVSQFDIELIDGPVPVEKDSWSFGFNVAVPMKKIPFRIRRRA</sequence>
<dbReference type="GO" id="GO:0016705">
    <property type="term" value="F:oxidoreductase activity, acting on paired donors, with incorporation or reduction of molecular oxygen"/>
    <property type="evidence" value="ECO:0007669"/>
    <property type="project" value="InterPro"/>
</dbReference>
<dbReference type="PANTHER" id="PTHR24304">
    <property type="entry name" value="CYTOCHROME P450 FAMILY 7"/>
    <property type="match status" value="1"/>
</dbReference>
<dbReference type="GeneID" id="87845112"/>
<dbReference type="Proteomes" id="UP001278766">
    <property type="component" value="Unassembled WGS sequence"/>
</dbReference>
<feature type="region of interest" description="Disordered" evidence="5">
    <location>
        <begin position="480"/>
        <end position="506"/>
    </location>
</feature>
<dbReference type="CDD" id="cd11040">
    <property type="entry name" value="CYP7_CYP8-like"/>
    <property type="match status" value="1"/>
</dbReference>
<evidence type="ECO:0000256" key="4">
    <source>
        <dbReference type="ARBA" id="ARBA00023004"/>
    </source>
</evidence>
<keyword evidence="3" id="KW-0479">Metal-binding</keyword>
<keyword evidence="2" id="KW-0349">Heme</keyword>
<dbReference type="InterPro" id="IPR001128">
    <property type="entry name" value="Cyt_P450"/>
</dbReference>
<name>A0AAE0HAZ1_9PEZI</name>
<keyword evidence="4" id="KW-0408">Iron</keyword>
<dbReference type="AlphaFoldDB" id="A0AAE0HAZ1"/>
<dbReference type="InterPro" id="IPR050529">
    <property type="entry name" value="CYP450_sterol_14alpha_dmase"/>
</dbReference>
<comment type="similarity">
    <text evidence="1">Belongs to the cytochrome P450 family.</text>
</comment>
<dbReference type="EMBL" id="JAUEPN010000006">
    <property type="protein sequence ID" value="KAK3293111.1"/>
    <property type="molecule type" value="Genomic_DNA"/>
</dbReference>
<comment type="caution">
    <text evidence="6">The sequence shown here is derived from an EMBL/GenBank/DDBJ whole genome shotgun (WGS) entry which is preliminary data.</text>
</comment>
<dbReference type="InterPro" id="IPR036396">
    <property type="entry name" value="Cyt_P450_sf"/>
</dbReference>
<evidence type="ECO:0000256" key="2">
    <source>
        <dbReference type="ARBA" id="ARBA00022617"/>
    </source>
</evidence>
<evidence type="ECO:0000313" key="7">
    <source>
        <dbReference type="Proteomes" id="UP001278766"/>
    </source>
</evidence>
<dbReference type="Gene3D" id="1.10.630.10">
    <property type="entry name" value="Cytochrome P450"/>
    <property type="match status" value="1"/>
</dbReference>
<dbReference type="GO" id="GO:0008395">
    <property type="term" value="F:steroid hydroxylase activity"/>
    <property type="evidence" value="ECO:0007669"/>
    <property type="project" value="TreeGrafter"/>
</dbReference>
<reference evidence="6" key="1">
    <citation type="journal article" date="2023" name="Mol. Phylogenet. Evol.">
        <title>Genome-scale phylogeny and comparative genomics of the fungal order Sordariales.</title>
        <authorList>
            <person name="Hensen N."/>
            <person name="Bonometti L."/>
            <person name="Westerberg I."/>
            <person name="Brannstrom I.O."/>
            <person name="Guillou S."/>
            <person name="Cros-Aarteil S."/>
            <person name="Calhoun S."/>
            <person name="Haridas S."/>
            <person name="Kuo A."/>
            <person name="Mondo S."/>
            <person name="Pangilinan J."/>
            <person name="Riley R."/>
            <person name="LaButti K."/>
            <person name="Andreopoulos B."/>
            <person name="Lipzen A."/>
            <person name="Chen C."/>
            <person name="Yan M."/>
            <person name="Daum C."/>
            <person name="Ng V."/>
            <person name="Clum A."/>
            <person name="Steindorff A."/>
            <person name="Ohm R.A."/>
            <person name="Martin F."/>
            <person name="Silar P."/>
            <person name="Natvig D.O."/>
            <person name="Lalanne C."/>
            <person name="Gautier V."/>
            <person name="Ament-Velasquez S.L."/>
            <person name="Kruys A."/>
            <person name="Hutchinson M.I."/>
            <person name="Powell A.J."/>
            <person name="Barry K."/>
            <person name="Miller A.N."/>
            <person name="Grigoriev I.V."/>
            <person name="Debuchy R."/>
            <person name="Gladieux P."/>
            <person name="Hiltunen Thoren M."/>
            <person name="Johannesson H."/>
        </authorList>
    </citation>
    <scope>NUCLEOTIDE SEQUENCE</scope>
    <source>
        <strain evidence="6">CBS 168.71</strain>
    </source>
</reference>
<proteinExistence type="inferred from homology"/>
<organism evidence="6 7">
    <name type="scientific">Chaetomium fimeti</name>
    <dbReference type="NCBI Taxonomy" id="1854472"/>
    <lineage>
        <taxon>Eukaryota</taxon>
        <taxon>Fungi</taxon>
        <taxon>Dikarya</taxon>
        <taxon>Ascomycota</taxon>
        <taxon>Pezizomycotina</taxon>
        <taxon>Sordariomycetes</taxon>
        <taxon>Sordariomycetidae</taxon>
        <taxon>Sordariales</taxon>
        <taxon>Chaetomiaceae</taxon>
        <taxon>Chaetomium</taxon>
    </lineage>
</organism>
<evidence type="ECO:0000313" key="6">
    <source>
        <dbReference type="EMBL" id="KAK3293111.1"/>
    </source>
</evidence>
<protein>
    <submittedName>
        <fullName evidence="6">Cytochrome P450</fullName>
    </submittedName>
</protein>
<evidence type="ECO:0000256" key="1">
    <source>
        <dbReference type="ARBA" id="ARBA00010617"/>
    </source>
</evidence>
<accession>A0AAE0HAZ1</accession>